<dbReference type="EMBL" id="JBBPBM010000007">
    <property type="protein sequence ID" value="KAK8574459.1"/>
    <property type="molecule type" value="Genomic_DNA"/>
</dbReference>
<dbReference type="Proteomes" id="UP001472677">
    <property type="component" value="Unassembled WGS sequence"/>
</dbReference>
<dbReference type="SUPFAM" id="SSF48403">
    <property type="entry name" value="Ankyrin repeat"/>
    <property type="match status" value="1"/>
</dbReference>
<reference evidence="1 2" key="1">
    <citation type="journal article" date="2024" name="G3 (Bethesda)">
        <title>Genome assembly of Hibiscus sabdariffa L. provides insights into metabolisms of medicinal natural products.</title>
        <authorList>
            <person name="Kim T."/>
        </authorList>
    </citation>
    <scope>NUCLEOTIDE SEQUENCE [LARGE SCALE GENOMIC DNA]</scope>
    <source>
        <strain evidence="1">TK-2024</strain>
        <tissue evidence="1">Old leaves</tissue>
    </source>
</reference>
<accession>A0ABR2F822</accession>
<proteinExistence type="predicted"/>
<evidence type="ECO:0000313" key="2">
    <source>
        <dbReference type="Proteomes" id="UP001472677"/>
    </source>
</evidence>
<comment type="caution">
    <text evidence="1">The sequence shown here is derived from an EMBL/GenBank/DDBJ whole genome shotgun (WGS) entry which is preliminary data.</text>
</comment>
<dbReference type="InterPro" id="IPR036770">
    <property type="entry name" value="Ankyrin_rpt-contain_sf"/>
</dbReference>
<protein>
    <submittedName>
        <fullName evidence="1">Uncharacterized protein</fullName>
    </submittedName>
</protein>
<keyword evidence="2" id="KW-1185">Reference proteome</keyword>
<name>A0ABR2F822_9ROSI</name>
<evidence type="ECO:0000313" key="1">
    <source>
        <dbReference type="EMBL" id="KAK8574459.1"/>
    </source>
</evidence>
<gene>
    <name evidence="1" type="ORF">V6N12_062152</name>
</gene>
<dbReference type="Gene3D" id="1.25.40.20">
    <property type="entry name" value="Ankyrin repeat-containing domain"/>
    <property type="match status" value="1"/>
</dbReference>
<sequence>MMKDKSNSEAFFPLLKDGQGLSCGANQENGLFSAGKVGDIETMEALLKREPSLLYHTSVYDCHAALHIAAANGQIEGHALFVNIRDARRATPLHLAARLRRKIPYVVALKYKHGACAALLNPSSTESLVWPAPLKFISELNDEAKSLLEHALMEANRKREKNILKGTCYSLLSPSPSYFDSGLDHTIVGFNKRL</sequence>
<organism evidence="1 2">
    <name type="scientific">Hibiscus sabdariffa</name>
    <name type="common">roselle</name>
    <dbReference type="NCBI Taxonomy" id="183260"/>
    <lineage>
        <taxon>Eukaryota</taxon>
        <taxon>Viridiplantae</taxon>
        <taxon>Streptophyta</taxon>
        <taxon>Embryophyta</taxon>
        <taxon>Tracheophyta</taxon>
        <taxon>Spermatophyta</taxon>
        <taxon>Magnoliopsida</taxon>
        <taxon>eudicotyledons</taxon>
        <taxon>Gunneridae</taxon>
        <taxon>Pentapetalae</taxon>
        <taxon>rosids</taxon>
        <taxon>malvids</taxon>
        <taxon>Malvales</taxon>
        <taxon>Malvaceae</taxon>
        <taxon>Malvoideae</taxon>
        <taxon>Hibiscus</taxon>
    </lineage>
</organism>